<dbReference type="PANTHER" id="PTHR11808:SF35">
    <property type="entry name" value="CYSTATHIONINE GAMMA-SYNTHASE (AFU_ORTHOLOGUE AFUA_7G01590)"/>
    <property type="match status" value="1"/>
</dbReference>
<dbReference type="RefSeq" id="XP_056511938.1">
    <property type="nucleotide sequence ID" value="XM_056656325.1"/>
</dbReference>
<feature type="domain" description="DUF7611" evidence="4">
    <location>
        <begin position="534"/>
        <end position="688"/>
    </location>
</feature>
<comment type="caution">
    <text evidence="8">The sequence shown here is derived from an EMBL/GenBank/DDBJ whole genome shotgun (WGS) entry which is preliminary data.</text>
</comment>
<dbReference type="InterPro" id="IPR015421">
    <property type="entry name" value="PyrdxlP-dep_Trfase_major"/>
</dbReference>
<dbReference type="Gene3D" id="3.40.640.10">
    <property type="entry name" value="Type I PLP-dependent aspartate aminotransferase-like (Major domain)"/>
    <property type="match status" value="1"/>
</dbReference>
<sequence>MPADDPFAFLAAEQPKSVKKPHWRDKLFSKDKGSRSTPDRQIEDFLSSSRQLPDDLPALTADPRGVPPQHVSSHRLPSSQDVSGVPPPPPPKSSNENYAAFNFSDQPPRKPRTRKGLRVGFLDQQPELIGEGGDEAETPTIEIACASAPSPDPSRSPLPTLRVNTSLVDGDGRTQRTGAAQGPRDGDWQPPLIQNSQDAGLLQTLPTSESGSRLSFRGSPESSSFAQRVRSQMQAEEGRALQHGYEDDVPSPPYEDEDLSSPEPPLESPIESVYETPPISITSNAPSVKSIVHSIRHPSSQAVHRTQASLSPVDPRIPPGLTPGSSNKLSPAPKVPTHEPQPLSQALPPSSREPSRSPQPPKFSLRSVANQLGDGAFTEFRDYIARYDSLLRLAAESVKPLMETTLTEWIRAAVWWFLRGKTRLETYARTRSSCPPGYANQAVIDLGKALWINENIVPNHYELSRYGSMSLDALLAVASTTGDKEMSDLLGLHQTILNHLRSLSMSIKRNNILAMIVSGDGSPSHIDTAIWLRYPFFAPDVSAVLSGAATRSMLVERTGKGPNMVQMMPLGDTSRYFSYGSMFVQVCVSSSDDEGQQYAMPCALSIVRERADWYVFAAITSQSQLVNIMVQCDRKQGPTWDDVEWQVRTNSMRVKLPRGFELDVMFKEDDFKTLWNIVKYTQKSEASLQPEAGETVIFENTLKVFHYMDPGTPKAFPSEPLERCRIRLFERSITVTEGTGTRSMHQGFRLTVLTSPKVKTLSNVRHILGRGSPIVFGLLRGEDGAPALLLKVTEDGRTRSMLMTFHTVEERTQMHSVLLAMVPREGEVKTPEAPLRSYSIEQPTDPGSGRPAVTHVQFPAGNVSVIDQEHAFVDHGYGPTILSETLRAFVATEWGSVTDRINLGPGELKLGLDVNRKTGMSLYRPAQQDLTASLADNLIRPEMSEQFAAFLEKVTAKPMVRRFDFASVQDLHAFETAVTGFRVLYDGIASSFTISRRRMVVPIYKKWEASSARIQIVRQEGVTQLLAFFADFHHGTCMNFVLKGTDHLESFGRSSKFGIRIVDAKFALPKKDDDPASDFVCLDMPEYPIEHDDITITFDTEAAYFTMSHSSEAIGASTRSLHADDVLNVVTDVAPPMHLSTTFRYPDDPAELIPVADLTNSPTSHIYSRLSAPNPTRFETILSSLLNGTAISYSSGLSALHAALTLLNPRRISIGDGYHGCHGVIALFSRLTGLKKLELNCVADQLEAGDVILLETPINPKGLAFNIAAYAEKAHSRGAHLIVDSTFAPPGLQDPFQFGADLVMHSGSKYLGGHSDVLCGVLATQREDWAGQLRQDRLYLGSVMGNMEGWLAVRSLRTLEVRVQRQSENATRLVSWLDSALRAPHPAVGGDEAAVQAVLAEVFHASLQRVDGDWLQKQMPHGFGPVFSISMKEERFARALPSNLHFFQHATSLGGVETLIEWRTMSDATVDRRLLRVSVGLENWEDLRADLIRAFRALV</sequence>
<feature type="region of interest" description="Disordered" evidence="3">
    <location>
        <begin position="1"/>
        <end position="364"/>
    </location>
</feature>
<reference evidence="8" key="2">
    <citation type="journal article" date="2023" name="IMA Fungus">
        <title>Comparative genomic study of the Penicillium genus elucidates a diverse pangenome and 15 lateral gene transfer events.</title>
        <authorList>
            <person name="Petersen C."/>
            <person name="Sorensen T."/>
            <person name="Nielsen M.R."/>
            <person name="Sondergaard T.E."/>
            <person name="Sorensen J.L."/>
            <person name="Fitzpatrick D.A."/>
            <person name="Frisvad J.C."/>
            <person name="Nielsen K.L."/>
        </authorList>
    </citation>
    <scope>NUCLEOTIDE SEQUENCE</scope>
    <source>
        <strain evidence="8">IBT 34128</strain>
    </source>
</reference>
<feature type="compositionally biased region" description="Basic and acidic residues" evidence="3">
    <location>
        <begin position="236"/>
        <end position="246"/>
    </location>
</feature>
<reference evidence="8" key="1">
    <citation type="submission" date="2022-11" db="EMBL/GenBank/DDBJ databases">
        <authorList>
            <person name="Petersen C."/>
        </authorList>
    </citation>
    <scope>NUCLEOTIDE SEQUENCE</scope>
    <source>
        <strain evidence="8">IBT 34128</strain>
    </source>
</reference>
<evidence type="ECO:0000259" key="4">
    <source>
        <dbReference type="Pfam" id="PF24586"/>
    </source>
</evidence>
<evidence type="ECO:0000256" key="3">
    <source>
        <dbReference type="SAM" id="MobiDB-lite"/>
    </source>
</evidence>
<dbReference type="GO" id="GO:0019346">
    <property type="term" value="P:transsulfuration"/>
    <property type="evidence" value="ECO:0007669"/>
    <property type="project" value="InterPro"/>
</dbReference>
<feature type="domain" description="DUF7612" evidence="5">
    <location>
        <begin position="690"/>
        <end position="820"/>
    </location>
</feature>
<dbReference type="GO" id="GO:0030170">
    <property type="term" value="F:pyridoxal phosphate binding"/>
    <property type="evidence" value="ECO:0007669"/>
    <property type="project" value="InterPro"/>
</dbReference>
<dbReference type="PANTHER" id="PTHR11808">
    <property type="entry name" value="TRANS-SULFURATION ENZYME FAMILY MEMBER"/>
    <property type="match status" value="1"/>
</dbReference>
<organism evidence="8 9">
    <name type="scientific">Penicillium alfredii</name>
    <dbReference type="NCBI Taxonomy" id="1506179"/>
    <lineage>
        <taxon>Eukaryota</taxon>
        <taxon>Fungi</taxon>
        <taxon>Dikarya</taxon>
        <taxon>Ascomycota</taxon>
        <taxon>Pezizomycotina</taxon>
        <taxon>Eurotiomycetes</taxon>
        <taxon>Eurotiomycetidae</taxon>
        <taxon>Eurotiales</taxon>
        <taxon>Aspergillaceae</taxon>
        <taxon>Penicillium</taxon>
    </lineage>
</organism>
<comment type="cofactor">
    <cofactor evidence="1">
        <name>pyridoxal 5'-phosphate</name>
        <dbReference type="ChEBI" id="CHEBI:597326"/>
    </cofactor>
</comment>
<dbReference type="Proteomes" id="UP001141434">
    <property type="component" value="Unassembled WGS sequence"/>
</dbReference>
<dbReference type="InterPro" id="IPR056032">
    <property type="entry name" value="DUF7613"/>
</dbReference>
<feature type="compositionally biased region" description="Polar residues" evidence="3">
    <location>
        <begin position="220"/>
        <end position="234"/>
    </location>
</feature>
<feature type="compositionally biased region" description="Low complexity" evidence="3">
    <location>
        <begin position="340"/>
        <end position="352"/>
    </location>
</feature>
<accession>A0A9W9FA02</accession>
<feature type="domain" description="DUF7613" evidence="6">
    <location>
        <begin position="825"/>
        <end position="979"/>
    </location>
</feature>
<dbReference type="InterPro" id="IPR056030">
    <property type="entry name" value="DUF7611"/>
</dbReference>
<dbReference type="FunFam" id="3.40.640.10:FF:000072">
    <property type="entry name" value="Putative cystathionine beta-lyase"/>
    <property type="match status" value="1"/>
</dbReference>
<feature type="compositionally biased region" description="Polar residues" evidence="3">
    <location>
        <begin position="297"/>
        <end position="310"/>
    </location>
</feature>
<feature type="domain" description="DUF7614" evidence="7">
    <location>
        <begin position="985"/>
        <end position="1106"/>
    </location>
</feature>
<keyword evidence="9" id="KW-1185">Reference proteome</keyword>
<dbReference type="Pfam" id="PF24586">
    <property type="entry name" value="DUF7611"/>
    <property type="match status" value="1"/>
</dbReference>
<dbReference type="InterPro" id="IPR000277">
    <property type="entry name" value="Cys/Met-Metab_PyrdxlP-dep_enz"/>
</dbReference>
<dbReference type="Gene3D" id="3.90.1150.10">
    <property type="entry name" value="Aspartate Aminotransferase, domain 1"/>
    <property type="match status" value="1"/>
</dbReference>
<dbReference type="InterPro" id="IPR015424">
    <property type="entry name" value="PyrdxlP-dep_Trfase"/>
</dbReference>
<evidence type="ECO:0000259" key="6">
    <source>
        <dbReference type="Pfam" id="PF24588"/>
    </source>
</evidence>
<feature type="compositionally biased region" description="Basic and acidic residues" evidence="3">
    <location>
        <begin position="24"/>
        <end position="43"/>
    </location>
</feature>
<evidence type="ECO:0000313" key="8">
    <source>
        <dbReference type="EMBL" id="KAJ5096387.1"/>
    </source>
</evidence>
<keyword evidence="2" id="KW-0663">Pyridoxal phosphate</keyword>
<dbReference type="OrthoDB" id="4356615at2759"/>
<feature type="compositionally biased region" description="Polar residues" evidence="3">
    <location>
        <begin position="192"/>
        <end position="213"/>
    </location>
</feature>
<name>A0A9W9FA02_9EURO</name>
<dbReference type="GeneID" id="81395493"/>
<evidence type="ECO:0000256" key="2">
    <source>
        <dbReference type="ARBA" id="ARBA00022898"/>
    </source>
</evidence>
<gene>
    <name evidence="8" type="ORF">NUU61_005743</name>
</gene>
<evidence type="ECO:0000259" key="7">
    <source>
        <dbReference type="Pfam" id="PF24589"/>
    </source>
</evidence>
<dbReference type="Pfam" id="PF24587">
    <property type="entry name" value="DUF7612"/>
    <property type="match status" value="1"/>
</dbReference>
<dbReference type="Pfam" id="PF24588">
    <property type="entry name" value="DUF7613"/>
    <property type="match status" value="1"/>
</dbReference>
<dbReference type="GO" id="GO:0005737">
    <property type="term" value="C:cytoplasm"/>
    <property type="evidence" value="ECO:0007669"/>
    <property type="project" value="TreeGrafter"/>
</dbReference>
<dbReference type="InterPro" id="IPR056033">
    <property type="entry name" value="DUF7614"/>
</dbReference>
<evidence type="ECO:0000256" key="1">
    <source>
        <dbReference type="ARBA" id="ARBA00001933"/>
    </source>
</evidence>
<dbReference type="FunFam" id="3.90.1150.10:FF:000066">
    <property type="entry name" value="Putative cystathionine beta-lyase"/>
    <property type="match status" value="1"/>
</dbReference>
<dbReference type="Pfam" id="PF24589">
    <property type="entry name" value="DUF7614"/>
    <property type="match status" value="1"/>
</dbReference>
<evidence type="ECO:0000259" key="5">
    <source>
        <dbReference type="Pfam" id="PF24587"/>
    </source>
</evidence>
<dbReference type="InterPro" id="IPR015422">
    <property type="entry name" value="PyrdxlP-dep_Trfase_small"/>
</dbReference>
<dbReference type="Pfam" id="PF01053">
    <property type="entry name" value="Cys_Met_Meta_PP"/>
    <property type="match status" value="1"/>
</dbReference>
<dbReference type="EMBL" id="JAPMSZ010000007">
    <property type="protein sequence ID" value="KAJ5096387.1"/>
    <property type="molecule type" value="Genomic_DNA"/>
</dbReference>
<dbReference type="SUPFAM" id="SSF53383">
    <property type="entry name" value="PLP-dependent transferases"/>
    <property type="match status" value="1"/>
</dbReference>
<evidence type="ECO:0000313" key="9">
    <source>
        <dbReference type="Proteomes" id="UP001141434"/>
    </source>
</evidence>
<protein>
    <submittedName>
        <fullName evidence="8">Cys/Met metabolism pyridoxal phosphate-dependent enzyme</fullName>
    </submittedName>
</protein>
<proteinExistence type="predicted"/>
<dbReference type="InterPro" id="IPR056031">
    <property type="entry name" value="DUF7612"/>
</dbReference>
<dbReference type="GO" id="GO:0016846">
    <property type="term" value="F:carbon-sulfur lyase activity"/>
    <property type="evidence" value="ECO:0007669"/>
    <property type="project" value="TreeGrafter"/>
</dbReference>